<gene>
    <name evidence="5" type="ORF">A7979_01745</name>
</gene>
<protein>
    <submittedName>
        <fullName evidence="5">Peptide ABC transporter ATP-binding protein</fullName>
    </submittedName>
</protein>
<dbReference type="GO" id="GO:0098796">
    <property type="term" value="C:membrane protein complex"/>
    <property type="evidence" value="ECO:0007669"/>
    <property type="project" value="UniProtKB-ARBA"/>
</dbReference>
<dbReference type="FunFam" id="3.40.50.300:FF:000032">
    <property type="entry name" value="Export ABC transporter ATP-binding protein"/>
    <property type="match status" value="1"/>
</dbReference>
<dbReference type="GO" id="GO:0016887">
    <property type="term" value="F:ATP hydrolysis activity"/>
    <property type="evidence" value="ECO:0007669"/>
    <property type="project" value="InterPro"/>
</dbReference>
<keyword evidence="1" id="KW-0813">Transport</keyword>
<reference evidence="5 6" key="1">
    <citation type="submission" date="2016-05" db="EMBL/GenBank/DDBJ databases">
        <title>Draft genome sequence of a porcine commensal Rothia nasimurium.</title>
        <authorList>
            <person name="Gaiser R.A."/>
            <person name="Van Baarlen P."/>
            <person name="Wells J.M."/>
        </authorList>
    </citation>
    <scope>NUCLEOTIDE SEQUENCE [LARGE SCALE GENOMIC DNA]</scope>
    <source>
        <strain evidence="5 6">PT-32</strain>
    </source>
</reference>
<evidence type="ECO:0000313" key="5">
    <source>
        <dbReference type="EMBL" id="ORC22227.1"/>
    </source>
</evidence>
<dbReference type="InterPro" id="IPR027417">
    <property type="entry name" value="P-loop_NTPase"/>
</dbReference>
<dbReference type="PANTHER" id="PTHR24220">
    <property type="entry name" value="IMPORT ATP-BINDING PROTEIN"/>
    <property type="match status" value="1"/>
</dbReference>
<dbReference type="EMBL" id="LXWF01000011">
    <property type="protein sequence ID" value="ORC22227.1"/>
    <property type="molecule type" value="Genomic_DNA"/>
</dbReference>
<evidence type="ECO:0000256" key="1">
    <source>
        <dbReference type="ARBA" id="ARBA00022448"/>
    </source>
</evidence>
<evidence type="ECO:0000256" key="3">
    <source>
        <dbReference type="ARBA" id="ARBA00022840"/>
    </source>
</evidence>
<dbReference type="PROSITE" id="PS50893">
    <property type="entry name" value="ABC_TRANSPORTER_2"/>
    <property type="match status" value="1"/>
</dbReference>
<accession>A0A1Y1RR07</accession>
<comment type="caution">
    <text evidence="5">The sequence shown here is derived from an EMBL/GenBank/DDBJ whole genome shotgun (WGS) entry which is preliminary data.</text>
</comment>
<dbReference type="InterPro" id="IPR003593">
    <property type="entry name" value="AAA+_ATPase"/>
</dbReference>
<evidence type="ECO:0000256" key="2">
    <source>
        <dbReference type="ARBA" id="ARBA00022741"/>
    </source>
</evidence>
<evidence type="ECO:0000313" key="6">
    <source>
        <dbReference type="Proteomes" id="UP000192359"/>
    </source>
</evidence>
<keyword evidence="3 5" id="KW-0067">ATP-binding</keyword>
<dbReference type="InterPro" id="IPR015854">
    <property type="entry name" value="ABC_transpr_LolD-like"/>
</dbReference>
<dbReference type="InterPro" id="IPR017911">
    <property type="entry name" value="MacB-like_ATP-bd"/>
</dbReference>
<dbReference type="CDD" id="cd03255">
    <property type="entry name" value="ABC_MJ0796_LolCDE_FtsE"/>
    <property type="match status" value="1"/>
</dbReference>
<dbReference type="RefSeq" id="WP_083091296.1">
    <property type="nucleotide sequence ID" value="NZ_LXWF01000011.1"/>
</dbReference>
<dbReference type="Proteomes" id="UP000192359">
    <property type="component" value="Unassembled WGS sequence"/>
</dbReference>
<dbReference type="PANTHER" id="PTHR24220:SF685">
    <property type="entry name" value="ABC TRANSPORTER RELATED"/>
    <property type="match status" value="1"/>
</dbReference>
<feature type="domain" description="ABC transporter" evidence="4">
    <location>
        <begin position="10"/>
        <end position="244"/>
    </location>
</feature>
<dbReference type="InterPro" id="IPR017871">
    <property type="entry name" value="ABC_transporter-like_CS"/>
</dbReference>
<dbReference type="Gene3D" id="3.40.50.300">
    <property type="entry name" value="P-loop containing nucleotide triphosphate hydrolases"/>
    <property type="match status" value="1"/>
</dbReference>
<dbReference type="GO" id="GO:0005886">
    <property type="term" value="C:plasma membrane"/>
    <property type="evidence" value="ECO:0007669"/>
    <property type="project" value="TreeGrafter"/>
</dbReference>
<keyword evidence="2" id="KW-0547">Nucleotide-binding</keyword>
<dbReference type="AlphaFoldDB" id="A0A1Y1RR07"/>
<organism evidence="5 6">
    <name type="scientific">Rothia nasimurium</name>
    <dbReference type="NCBI Taxonomy" id="85336"/>
    <lineage>
        <taxon>Bacteria</taxon>
        <taxon>Bacillati</taxon>
        <taxon>Actinomycetota</taxon>
        <taxon>Actinomycetes</taxon>
        <taxon>Micrococcales</taxon>
        <taxon>Micrococcaceae</taxon>
        <taxon>Rothia</taxon>
    </lineage>
</organism>
<dbReference type="GO" id="GO:0022857">
    <property type="term" value="F:transmembrane transporter activity"/>
    <property type="evidence" value="ECO:0007669"/>
    <property type="project" value="TreeGrafter"/>
</dbReference>
<name>A0A1Y1RR07_9MICC</name>
<dbReference type="GO" id="GO:0005524">
    <property type="term" value="F:ATP binding"/>
    <property type="evidence" value="ECO:0007669"/>
    <property type="project" value="UniProtKB-KW"/>
</dbReference>
<dbReference type="OrthoDB" id="9778572at2"/>
<dbReference type="Pfam" id="PF00005">
    <property type="entry name" value="ABC_tran"/>
    <property type="match status" value="1"/>
</dbReference>
<sequence>MTTHSIPVAVSARNLSKTYGHGPGAVEALRSLDIDFERGKFTAIMGPSGSGKSTLLHTLATLDEPATGSDTSIQVKGVEIVGLKDAAKTEFRAKNIGFIFQSFNLIPTLTAGQNIDLPLGLAKIKVDTIWRDELVRTLGIEDRLKHLPDQLSGGQQQRVAIARALLPRPAVIFADEPTGALDSASSAEVLTLLQQASRLQGQTILMVTHDPVAASYADRVLLLKDGQFAGGLENPTQTSVLAALARLGE</sequence>
<proteinExistence type="predicted"/>
<dbReference type="SUPFAM" id="SSF52540">
    <property type="entry name" value="P-loop containing nucleoside triphosphate hydrolases"/>
    <property type="match status" value="1"/>
</dbReference>
<evidence type="ECO:0000259" key="4">
    <source>
        <dbReference type="PROSITE" id="PS50893"/>
    </source>
</evidence>
<keyword evidence="6" id="KW-1185">Reference proteome</keyword>
<dbReference type="PROSITE" id="PS00211">
    <property type="entry name" value="ABC_TRANSPORTER_1"/>
    <property type="match status" value="1"/>
</dbReference>
<dbReference type="InterPro" id="IPR003439">
    <property type="entry name" value="ABC_transporter-like_ATP-bd"/>
</dbReference>
<dbReference type="SMART" id="SM00382">
    <property type="entry name" value="AAA"/>
    <property type="match status" value="1"/>
</dbReference>